<dbReference type="EMBL" id="LHQL01000014">
    <property type="protein sequence ID" value="OOQ47361.1"/>
    <property type="molecule type" value="Genomic_DNA"/>
</dbReference>
<evidence type="ECO:0000313" key="4">
    <source>
        <dbReference type="Proteomes" id="UP000502504"/>
    </source>
</evidence>
<reference evidence="1 3" key="1">
    <citation type="submission" date="2015-07" db="EMBL/GenBank/DDBJ databases">
        <title>Draft Genome Sequence of Streptomyces antibioticus, IMRU 3720 reveals insights in the evolution of actinomycin biosynthetic gene clusters in Streptomyces.</title>
        <authorList>
            <person name="Crnovcic I."/>
            <person name="Ruckert C."/>
            <person name="Kalinowksi J."/>
            <person name="Keller U."/>
        </authorList>
    </citation>
    <scope>NUCLEOTIDE SEQUENCE [LARGE SCALE GENOMIC DNA]</scope>
    <source>
        <strain evidence="1 3">DSM 41481</strain>
    </source>
</reference>
<dbReference type="RefSeq" id="WP_078636032.1">
    <property type="nucleotide sequence ID" value="NZ_CM007717.1"/>
</dbReference>
<dbReference type="EMBL" id="CP050692">
    <property type="protein sequence ID" value="QIT47685.1"/>
    <property type="molecule type" value="Genomic_DNA"/>
</dbReference>
<name>A0AAE6YCS3_STRAT</name>
<protein>
    <submittedName>
        <fullName evidence="2">Uncharacterized protein</fullName>
    </submittedName>
</protein>
<evidence type="ECO:0000313" key="3">
    <source>
        <dbReference type="Proteomes" id="UP000190306"/>
    </source>
</evidence>
<proteinExistence type="predicted"/>
<dbReference type="AlphaFoldDB" id="A0AAE6YCS3"/>
<evidence type="ECO:0000313" key="2">
    <source>
        <dbReference type="EMBL" id="QIT47685.1"/>
    </source>
</evidence>
<sequence>MNADQANHSYGGIVPTEVPAQPVKAVSDWGVGKTDDVQAAAARNAADFVVRMVSEGALDPHTWQSRHTS</sequence>
<gene>
    <name evidence="1" type="ORF">AFM16_32000</name>
    <name evidence="2" type="ORF">HCX60_32565</name>
</gene>
<dbReference type="Proteomes" id="UP000502504">
    <property type="component" value="Chromosome"/>
</dbReference>
<organism evidence="2 4">
    <name type="scientific">Streptomyces antibioticus</name>
    <dbReference type="NCBI Taxonomy" id="1890"/>
    <lineage>
        <taxon>Bacteria</taxon>
        <taxon>Bacillati</taxon>
        <taxon>Actinomycetota</taxon>
        <taxon>Actinomycetes</taxon>
        <taxon>Kitasatosporales</taxon>
        <taxon>Streptomycetaceae</taxon>
        <taxon>Streptomyces</taxon>
    </lineage>
</organism>
<accession>A0AAE6YCS3</accession>
<evidence type="ECO:0000313" key="1">
    <source>
        <dbReference type="EMBL" id="OOQ47361.1"/>
    </source>
</evidence>
<dbReference type="Proteomes" id="UP000190306">
    <property type="component" value="Chromosome"/>
</dbReference>
<reference evidence="2 4" key="2">
    <citation type="submission" date="2020-03" db="EMBL/GenBank/DDBJ databases">
        <title>Is there a link between lipid content and antibiotic production in Streptomyces?</title>
        <authorList>
            <person name="David M."/>
            <person name="Lejeune C."/>
            <person name="Abreu S."/>
            <person name="Thibessard A."/>
            <person name="Leblond P."/>
            <person name="Chaminade P."/>
            <person name="Virolle M.-J."/>
        </authorList>
    </citation>
    <scope>NUCLEOTIDE SEQUENCE [LARGE SCALE GENOMIC DNA]</scope>
    <source>
        <strain evidence="2 4">DSM 41481</strain>
    </source>
</reference>
<keyword evidence="3" id="KW-1185">Reference proteome</keyword>